<dbReference type="Gene3D" id="3.40.630.30">
    <property type="match status" value="1"/>
</dbReference>
<dbReference type="Pfam" id="PF12746">
    <property type="entry name" value="GNAT_acetyltran"/>
    <property type="match status" value="1"/>
</dbReference>
<keyword evidence="3" id="KW-1185">Reference proteome</keyword>
<dbReference type="PROSITE" id="PS51186">
    <property type="entry name" value="GNAT"/>
    <property type="match status" value="1"/>
</dbReference>
<evidence type="ECO:0000259" key="1">
    <source>
        <dbReference type="PROSITE" id="PS51186"/>
    </source>
</evidence>
<proteinExistence type="predicted"/>
<dbReference type="InterPro" id="IPR016181">
    <property type="entry name" value="Acyl_CoA_acyltransferase"/>
</dbReference>
<accession>A0ABQ2IYN4</accession>
<dbReference type="InterPro" id="IPR027365">
    <property type="entry name" value="GNAT_acetyltra_YdfB-like"/>
</dbReference>
<sequence length="264" mass="28449">MIELAPDQLPALSAWFTAGAPGTAALAEHVRATGTGRWWADRATDPRTVAVSCAGHVLLRGDPGALAPGALAVFDGHYVRAADRFRPALGSAFGRLVPWERMLWVHRVPAPAARPPHGVTVRRLAPGDAPALTALTTDAAWIHATWGGPSALAASGRGWAALDRDRMLALACTYVQGTAYEDLACFTDPAHRRRGLALACVTALCRDVAARGRTASWTCSRDHRPSRLLAWNTGFRLRHEYVHYFTGQPAAHPPVRRETPPVRA</sequence>
<dbReference type="EMBL" id="BMND01000001">
    <property type="protein sequence ID" value="GGN31514.1"/>
    <property type="molecule type" value="Genomic_DNA"/>
</dbReference>
<evidence type="ECO:0000313" key="3">
    <source>
        <dbReference type="Proteomes" id="UP000600080"/>
    </source>
</evidence>
<reference evidence="3" key="1">
    <citation type="journal article" date="2019" name="Int. J. Syst. Evol. Microbiol.">
        <title>The Global Catalogue of Microorganisms (GCM) 10K type strain sequencing project: providing services to taxonomists for standard genome sequencing and annotation.</title>
        <authorList>
            <consortium name="The Broad Institute Genomics Platform"/>
            <consortium name="The Broad Institute Genome Sequencing Center for Infectious Disease"/>
            <person name="Wu L."/>
            <person name="Ma J."/>
        </authorList>
    </citation>
    <scope>NUCLEOTIDE SEQUENCE [LARGE SCALE GENOMIC DNA]</scope>
    <source>
        <strain evidence="3">CGMCC 4.7323</strain>
    </source>
</reference>
<organism evidence="2 3">
    <name type="scientific">Streptomyces kronopolitis</name>
    <dbReference type="NCBI Taxonomy" id="1612435"/>
    <lineage>
        <taxon>Bacteria</taxon>
        <taxon>Bacillati</taxon>
        <taxon>Actinomycetota</taxon>
        <taxon>Actinomycetes</taxon>
        <taxon>Kitasatosporales</taxon>
        <taxon>Streptomycetaceae</taxon>
        <taxon>Streptomyces</taxon>
    </lineage>
</organism>
<protein>
    <recommendedName>
        <fullName evidence="1">N-acetyltransferase domain-containing protein</fullName>
    </recommendedName>
</protein>
<comment type="caution">
    <text evidence="2">The sequence shown here is derived from an EMBL/GenBank/DDBJ whole genome shotgun (WGS) entry which is preliminary data.</text>
</comment>
<dbReference type="RefSeq" id="WP_189095335.1">
    <property type="nucleotide sequence ID" value="NZ_BMND01000001.1"/>
</dbReference>
<evidence type="ECO:0000313" key="2">
    <source>
        <dbReference type="EMBL" id="GGN31514.1"/>
    </source>
</evidence>
<gene>
    <name evidence="2" type="ORF">GCM10012285_01240</name>
</gene>
<feature type="domain" description="N-acetyltransferase" evidence="1">
    <location>
        <begin position="119"/>
        <end position="260"/>
    </location>
</feature>
<dbReference type="Proteomes" id="UP000600080">
    <property type="component" value="Unassembled WGS sequence"/>
</dbReference>
<dbReference type="InterPro" id="IPR000182">
    <property type="entry name" value="GNAT_dom"/>
</dbReference>
<dbReference type="GeneID" id="301546038"/>
<name>A0ABQ2IYN4_9ACTN</name>
<dbReference type="SUPFAM" id="SSF55729">
    <property type="entry name" value="Acyl-CoA N-acyltransferases (Nat)"/>
    <property type="match status" value="1"/>
</dbReference>